<dbReference type="Pfam" id="PF02678">
    <property type="entry name" value="Pirin"/>
    <property type="match status" value="1"/>
</dbReference>
<keyword evidence="6" id="KW-1185">Reference proteome</keyword>
<dbReference type="InterPro" id="IPR012093">
    <property type="entry name" value="Pirin"/>
</dbReference>
<reference evidence="6" key="1">
    <citation type="journal article" date="2019" name="Int. J. Syst. Evol. Microbiol.">
        <title>The Global Catalogue of Microorganisms (GCM) 10K type strain sequencing project: providing services to taxonomists for standard genome sequencing and annotation.</title>
        <authorList>
            <consortium name="The Broad Institute Genomics Platform"/>
            <consortium name="The Broad Institute Genome Sequencing Center for Infectious Disease"/>
            <person name="Wu L."/>
            <person name="Ma J."/>
        </authorList>
    </citation>
    <scope>NUCLEOTIDE SEQUENCE [LARGE SCALE GENOMIC DNA]</scope>
    <source>
        <strain evidence="6">WYCCWR 12678</strain>
    </source>
</reference>
<dbReference type="EMBL" id="JBHSHC010000154">
    <property type="protein sequence ID" value="MFC4770030.1"/>
    <property type="molecule type" value="Genomic_DNA"/>
</dbReference>
<name>A0ABV9QBM9_9BACL</name>
<dbReference type="Pfam" id="PF17954">
    <property type="entry name" value="Pirin_C_2"/>
    <property type="match status" value="1"/>
</dbReference>
<dbReference type="PANTHER" id="PTHR43212">
    <property type="entry name" value="QUERCETIN 2,3-DIOXYGENASE"/>
    <property type="match status" value="1"/>
</dbReference>
<dbReference type="Proteomes" id="UP001596002">
    <property type="component" value="Unassembled WGS sequence"/>
</dbReference>
<feature type="domain" description="Quercetin 2,3-dioxygenase C-terminal cupin" evidence="4">
    <location>
        <begin position="147"/>
        <end position="232"/>
    </location>
</feature>
<dbReference type="CDD" id="cd02910">
    <property type="entry name" value="cupin_Yhhw_N"/>
    <property type="match status" value="1"/>
</dbReference>
<evidence type="ECO:0000313" key="5">
    <source>
        <dbReference type="EMBL" id="MFC4770030.1"/>
    </source>
</evidence>
<dbReference type="SUPFAM" id="SSF51182">
    <property type="entry name" value="RmlC-like cupins"/>
    <property type="match status" value="1"/>
</dbReference>
<dbReference type="InterPro" id="IPR014710">
    <property type="entry name" value="RmlC-like_jellyroll"/>
</dbReference>
<feature type="domain" description="Pirin N-terminal" evidence="3">
    <location>
        <begin position="9"/>
        <end position="118"/>
    </location>
</feature>
<comment type="caution">
    <text evidence="5">The sequence shown here is derived from an EMBL/GenBank/DDBJ whole genome shotgun (WGS) entry which is preliminary data.</text>
</comment>
<dbReference type="Gene3D" id="2.60.120.10">
    <property type="entry name" value="Jelly Rolls"/>
    <property type="match status" value="2"/>
</dbReference>
<accession>A0ABV9QBM9</accession>
<sequence length="233" mass="26423">MIRIIRSNERYLAEHGWLTSRFSFSFAEYYDPNNRLFGPMRVLNDDIIQPETGFGMHPHAEMEIVTYMISGELMHEDSAGNREILRAGELQRMSAGTGIYHSEVNPSTDTPAHLLQMWFLPDTKGLTPSYEQKGFPREAKIGRLLPVVSNRKFEGNLHIHQDMTIYLSVLEAGTNLSHQSEEGRRTHLFVIDGELTLNGSEKMSQGDAARIENMTDLSFATESSAEFMLIDLP</sequence>
<evidence type="ECO:0000256" key="1">
    <source>
        <dbReference type="ARBA" id="ARBA00008416"/>
    </source>
</evidence>
<dbReference type="PIRSF" id="PIRSF006232">
    <property type="entry name" value="Pirin"/>
    <property type="match status" value="1"/>
</dbReference>
<dbReference type="InterPro" id="IPR003829">
    <property type="entry name" value="Pirin_N_dom"/>
</dbReference>
<proteinExistence type="inferred from homology"/>
<evidence type="ECO:0000259" key="4">
    <source>
        <dbReference type="Pfam" id="PF17954"/>
    </source>
</evidence>
<organism evidence="5 6">
    <name type="scientific">Effusibacillus consociatus</name>
    <dbReference type="NCBI Taxonomy" id="1117041"/>
    <lineage>
        <taxon>Bacteria</taxon>
        <taxon>Bacillati</taxon>
        <taxon>Bacillota</taxon>
        <taxon>Bacilli</taxon>
        <taxon>Bacillales</taxon>
        <taxon>Alicyclobacillaceae</taxon>
        <taxon>Effusibacillus</taxon>
    </lineage>
</organism>
<gene>
    <name evidence="5" type="ORF">ACFO8Q_22380</name>
</gene>
<protein>
    <submittedName>
        <fullName evidence="5">Pirin family protein</fullName>
    </submittedName>
</protein>
<dbReference type="PANTHER" id="PTHR43212:SF3">
    <property type="entry name" value="QUERCETIN 2,3-DIOXYGENASE"/>
    <property type="match status" value="1"/>
</dbReference>
<dbReference type="InterPro" id="IPR041602">
    <property type="entry name" value="Quercetinase_C"/>
</dbReference>
<evidence type="ECO:0000313" key="6">
    <source>
        <dbReference type="Proteomes" id="UP001596002"/>
    </source>
</evidence>
<dbReference type="RefSeq" id="WP_380029229.1">
    <property type="nucleotide sequence ID" value="NZ_JBHSHC010000154.1"/>
</dbReference>
<comment type="similarity">
    <text evidence="1 2">Belongs to the pirin family.</text>
</comment>
<evidence type="ECO:0000259" key="3">
    <source>
        <dbReference type="Pfam" id="PF02678"/>
    </source>
</evidence>
<evidence type="ECO:0000256" key="2">
    <source>
        <dbReference type="RuleBase" id="RU003457"/>
    </source>
</evidence>
<dbReference type="InterPro" id="IPR011051">
    <property type="entry name" value="RmlC_Cupin_sf"/>
</dbReference>